<dbReference type="KEGG" id="sdyn:Mal52_01920"/>
<proteinExistence type="inferred from homology"/>
<keyword evidence="4" id="KW-0479">Metal-binding</keyword>
<dbReference type="EMBL" id="CP036276">
    <property type="protein sequence ID" value="QDU41738.1"/>
    <property type="molecule type" value="Genomic_DNA"/>
</dbReference>
<keyword evidence="3 6" id="KW-0808">Transferase</keyword>
<organism evidence="7 8">
    <name type="scientific">Symmachiella dynata</name>
    <dbReference type="NCBI Taxonomy" id="2527995"/>
    <lineage>
        <taxon>Bacteria</taxon>
        <taxon>Pseudomonadati</taxon>
        <taxon>Planctomycetota</taxon>
        <taxon>Planctomycetia</taxon>
        <taxon>Planctomycetales</taxon>
        <taxon>Planctomycetaceae</taxon>
        <taxon>Symmachiella</taxon>
    </lineage>
</organism>
<evidence type="ECO:0000256" key="2">
    <source>
        <dbReference type="ARBA" id="ARBA00006706"/>
    </source>
</evidence>
<comment type="similarity">
    <text evidence="2 6">Belongs to the FPP/GGPP synthase family.</text>
</comment>
<reference evidence="7 8" key="1">
    <citation type="submission" date="2019-02" db="EMBL/GenBank/DDBJ databases">
        <title>Deep-cultivation of Planctomycetes and their phenomic and genomic characterization uncovers novel biology.</title>
        <authorList>
            <person name="Wiegand S."/>
            <person name="Jogler M."/>
            <person name="Boedeker C."/>
            <person name="Pinto D."/>
            <person name="Vollmers J."/>
            <person name="Rivas-Marin E."/>
            <person name="Kohn T."/>
            <person name="Peeters S.H."/>
            <person name="Heuer A."/>
            <person name="Rast P."/>
            <person name="Oberbeckmann S."/>
            <person name="Bunk B."/>
            <person name="Jeske O."/>
            <person name="Meyerdierks A."/>
            <person name="Storesund J.E."/>
            <person name="Kallscheuer N."/>
            <person name="Luecker S."/>
            <person name="Lage O.M."/>
            <person name="Pohl T."/>
            <person name="Merkel B.J."/>
            <person name="Hornburger P."/>
            <person name="Mueller R.-W."/>
            <person name="Bruemmer F."/>
            <person name="Labrenz M."/>
            <person name="Spormann A.M."/>
            <person name="Op den Camp H."/>
            <person name="Overmann J."/>
            <person name="Amann R."/>
            <person name="Jetten M.S.M."/>
            <person name="Mascher T."/>
            <person name="Medema M.H."/>
            <person name="Devos D.P."/>
            <person name="Kaster A.-K."/>
            <person name="Ovreas L."/>
            <person name="Rohde M."/>
            <person name="Galperin M.Y."/>
            <person name="Jogler C."/>
        </authorList>
    </citation>
    <scope>NUCLEOTIDE SEQUENCE [LARGE SCALE GENOMIC DNA]</scope>
    <source>
        <strain evidence="7 8">Mal52</strain>
    </source>
</reference>
<evidence type="ECO:0000313" key="7">
    <source>
        <dbReference type="EMBL" id="QDU41738.1"/>
    </source>
</evidence>
<gene>
    <name evidence="7" type="primary">ispB</name>
    <name evidence="7" type="ORF">Mal52_01920</name>
</gene>
<dbReference type="SFLD" id="SFLDS00005">
    <property type="entry name" value="Isoprenoid_Synthase_Type_I"/>
    <property type="match status" value="1"/>
</dbReference>
<name>A0A517ZGY6_9PLAN</name>
<dbReference type="GO" id="GO:0008299">
    <property type="term" value="P:isoprenoid biosynthetic process"/>
    <property type="evidence" value="ECO:0007669"/>
    <property type="project" value="InterPro"/>
</dbReference>
<dbReference type="PANTHER" id="PTHR12001:SF69">
    <property type="entry name" value="ALL TRANS-POLYPRENYL-DIPHOSPHATE SYNTHASE PDSS1"/>
    <property type="match status" value="1"/>
</dbReference>
<keyword evidence="8" id="KW-1185">Reference proteome</keyword>
<accession>A0A517ZGY6</accession>
<dbReference type="CDD" id="cd00685">
    <property type="entry name" value="Trans_IPPS_HT"/>
    <property type="match status" value="1"/>
</dbReference>
<dbReference type="RefSeq" id="WP_145373742.1">
    <property type="nucleotide sequence ID" value="NZ_CAXBED010000108.1"/>
</dbReference>
<dbReference type="EC" id="2.5.1.90" evidence="7"/>
<dbReference type="SUPFAM" id="SSF48576">
    <property type="entry name" value="Terpenoid synthases"/>
    <property type="match status" value="1"/>
</dbReference>
<dbReference type="Gene3D" id="1.10.600.10">
    <property type="entry name" value="Farnesyl Diphosphate Synthase"/>
    <property type="match status" value="1"/>
</dbReference>
<dbReference type="Proteomes" id="UP000319383">
    <property type="component" value="Chromosome"/>
</dbReference>
<dbReference type="InterPro" id="IPR033749">
    <property type="entry name" value="Polyprenyl_synt_CS"/>
</dbReference>
<evidence type="ECO:0000256" key="3">
    <source>
        <dbReference type="ARBA" id="ARBA00022679"/>
    </source>
</evidence>
<evidence type="ECO:0000256" key="4">
    <source>
        <dbReference type="ARBA" id="ARBA00022723"/>
    </source>
</evidence>
<evidence type="ECO:0000256" key="6">
    <source>
        <dbReference type="RuleBase" id="RU004466"/>
    </source>
</evidence>
<comment type="cofactor">
    <cofactor evidence="1">
        <name>Mg(2+)</name>
        <dbReference type="ChEBI" id="CHEBI:18420"/>
    </cofactor>
</comment>
<dbReference type="PROSITE" id="PS00723">
    <property type="entry name" value="POLYPRENYL_SYNTHASE_1"/>
    <property type="match status" value="1"/>
</dbReference>
<dbReference type="GO" id="GO:0046872">
    <property type="term" value="F:metal ion binding"/>
    <property type="evidence" value="ECO:0007669"/>
    <property type="project" value="UniProtKB-KW"/>
</dbReference>
<dbReference type="PROSITE" id="PS00444">
    <property type="entry name" value="POLYPRENYL_SYNTHASE_2"/>
    <property type="match status" value="1"/>
</dbReference>
<dbReference type="AlphaFoldDB" id="A0A517ZGY6"/>
<sequence>MKDVVAGSTGASGLLGQIDELFGDDLVRVEQIFAEELKSWHPFVNDVLGHMTRFRGKRLRPILLLLSAKACGAVTHDHLVLSAVVEMIHTATLVHDDVLDDAEIRRHVATINSRWNNETSVLLGDYLFTHAFHLASGLESTLACRLIGHSTNLVCEGELAQIHERGNQDLTEAQYLEIIEGKTAELCAVCCQLGAHFADAGEATTAAMREYGRCLGIAFQIADDLLDVLGNEGETGKSLGSDLKKQKLTLPLIRLLDQSSPEDATEIRRLLADPTEPNRDKLQKFVAGSDAIEYAFAQANEFAQTARQQLAELPDSVSKRLLEEITEFATQRSW</sequence>
<dbReference type="PANTHER" id="PTHR12001">
    <property type="entry name" value="GERANYLGERANYL PYROPHOSPHATE SYNTHASE"/>
    <property type="match status" value="1"/>
</dbReference>
<evidence type="ECO:0000256" key="5">
    <source>
        <dbReference type="ARBA" id="ARBA00022842"/>
    </source>
</evidence>
<dbReference type="Pfam" id="PF00348">
    <property type="entry name" value="polyprenyl_synt"/>
    <property type="match status" value="1"/>
</dbReference>
<protein>
    <submittedName>
        <fullName evidence="7">Octaprenyl-diphosphate synthase</fullName>
        <ecNumber evidence="7">2.5.1.90</ecNumber>
    </submittedName>
</protein>
<dbReference type="InterPro" id="IPR000092">
    <property type="entry name" value="Polyprenyl_synt"/>
</dbReference>
<evidence type="ECO:0000256" key="1">
    <source>
        <dbReference type="ARBA" id="ARBA00001946"/>
    </source>
</evidence>
<dbReference type="InterPro" id="IPR008949">
    <property type="entry name" value="Isoprenoid_synthase_dom_sf"/>
</dbReference>
<evidence type="ECO:0000313" key="8">
    <source>
        <dbReference type="Proteomes" id="UP000319383"/>
    </source>
</evidence>
<keyword evidence="5" id="KW-0460">Magnesium</keyword>
<dbReference type="GO" id="GO:0106350">
    <property type="term" value="F:all-trans-octaprenyl-diphosphate synthase activity"/>
    <property type="evidence" value="ECO:0007669"/>
    <property type="project" value="UniProtKB-EC"/>
</dbReference>